<sequence length="151" mass="16845">MAALTHISIVLLLFIVLAQSRFISSPCDEMTYGVPAGQVYKVNPSCTQGSISWSYPRDTLMLFFAPTDLKDYKFAVCFKMYANDSSYDVLDATKGDKQPCKRVSDTEVCTDYHLDGVLADVEAKGPLRFLDEIRYRAVTSVQEPQVAVVLL</sequence>
<organism evidence="2 3">
    <name type="scientific">Sinanodonta woodiana</name>
    <name type="common">Chinese pond mussel</name>
    <name type="synonym">Anodonta woodiana</name>
    <dbReference type="NCBI Taxonomy" id="1069815"/>
    <lineage>
        <taxon>Eukaryota</taxon>
        <taxon>Metazoa</taxon>
        <taxon>Spiralia</taxon>
        <taxon>Lophotrochozoa</taxon>
        <taxon>Mollusca</taxon>
        <taxon>Bivalvia</taxon>
        <taxon>Autobranchia</taxon>
        <taxon>Heteroconchia</taxon>
        <taxon>Palaeoheterodonta</taxon>
        <taxon>Unionida</taxon>
        <taxon>Unionoidea</taxon>
        <taxon>Unionidae</taxon>
        <taxon>Unioninae</taxon>
        <taxon>Sinanodonta</taxon>
    </lineage>
</organism>
<comment type="caution">
    <text evidence="2">The sequence shown here is derived from an EMBL/GenBank/DDBJ whole genome shotgun (WGS) entry which is preliminary data.</text>
</comment>
<dbReference type="Proteomes" id="UP001634394">
    <property type="component" value="Unassembled WGS sequence"/>
</dbReference>
<feature type="signal peptide" evidence="1">
    <location>
        <begin position="1"/>
        <end position="20"/>
    </location>
</feature>
<accession>A0ABD3VQP4</accession>
<evidence type="ECO:0000256" key="1">
    <source>
        <dbReference type="SAM" id="SignalP"/>
    </source>
</evidence>
<gene>
    <name evidence="2" type="ORF">ACJMK2_005432</name>
</gene>
<name>A0ABD3VQP4_SINWO</name>
<feature type="chain" id="PRO_5044855951" evidence="1">
    <location>
        <begin position="21"/>
        <end position="151"/>
    </location>
</feature>
<proteinExistence type="predicted"/>
<dbReference type="EMBL" id="JBJQND010000010">
    <property type="protein sequence ID" value="KAL3863685.1"/>
    <property type="molecule type" value="Genomic_DNA"/>
</dbReference>
<dbReference type="AlphaFoldDB" id="A0ABD3VQP4"/>
<keyword evidence="1" id="KW-0732">Signal</keyword>
<reference evidence="2 3" key="1">
    <citation type="submission" date="2024-11" db="EMBL/GenBank/DDBJ databases">
        <title>Chromosome-level genome assembly of the freshwater bivalve Anodonta woodiana.</title>
        <authorList>
            <person name="Chen X."/>
        </authorList>
    </citation>
    <scope>NUCLEOTIDE SEQUENCE [LARGE SCALE GENOMIC DNA]</scope>
    <source>
        <strain evidence="2">MN2024</strain>
        <tissue evidence="2">Gills</tissue>
    </source>
</reference>
<protein>
    <submittedName>
        <fullName evidence="2">Uncharacterized protein</fullName>
    </submittedName>
</protein>
<evidence type="ECO:0000313" key="2">
    <source>
        <dbReference type="EMBL" id="KAL3863685.1"/>
    </source>
</evidence>
<keyword evidence="3" id="KW-1185">Reference proteome</keyword>
<evidence type="ECO:0000313" key="3">
    <source>
        <dbReference type="Proteomes" id="UP001634394"/>
    </source>
</evidence>